<evidence type="ECO:0000313" key="3">
    <source>
        <dbReference type="Proteomes" id="UP000630936"/>
    </source>
</evidence>
<accession>A0A918UJP9</accession>
<feature type="region of interest" description="Disordered" evidence="1">
    <location>
        <begin position="47"/>
        <end position="89"/>
    </location>
</feature>
<evidence type="ECO:0000313" key="2">
    <source>
        <dbReference type="EMBL" id="GGZ15485.1"/>
    </source>
</evidence>
<dbReference type="RefSeq" id="WP_190121121.1">
    <property type="nucleotide sequence ID" value="NZ_BMWG01000001.1"/>
</dbReference>
<name>A0A918UJP9_9ACTN</name>
<evidence type="ECO:0000256" key="1">
    <source>
        <dbReference type="SAM" id="MobiDB-lite"/>
    </source>
</evidence>
<gene>
    <name evidence="2" type="ORF">GCM10010387_04810</name>
</gene>
<reference evidence="2" key="2">
    <citation type="submission" date="2020-09" db="EMBL/GenBank/DDBJ databases">
        <authorList>
            <person name="Sun Q."/>
            <person name="Ohkuma M."/>
        </authorList>
    </citation>
    <scope>NUCLEOTIDE SEQUENCE</scope>
    <source>
        <strain evidence="2">JCM 4988</strain>
    </source>
</reference>
<proteinExistence type="predicted"/>
<dbReference type="AlphaFoldDB" id="A0A918UJP9"/>
<sequence>MTRRLTPWGIGRMGPYAATSTILRYAPVIDPETQAAVIVDERGRTIELGGHGTSTSGLTSTTTTPGDGSGPDGATDSDSVESYDQDESD</sequence>
<organism evidence="2 3">
    <name type="scientific">Streptomyces inusitatus</name>
    <dbReference type="NCBI Taxonomy" id="68221"/>
    <lineage>
        <taxon>Bacteria</taxon>
        <taxon>Bacillati</taxon>
        <taxon>Actinomycetota</taxon>
        <taxon>Actinomycetes</taxon>
        <taxon>Kitasatosporales</taxon>
        <taxon>Streptomycetaceae</taxon>
        <taxon>Streptomyces</taxon>
    </lineage>
</organism>
<feature type="compositionally biased region" description="Acidic residues" evidence="1">
    <location>
        <begin position="78"/>
        <end position="89"/>
    </location>
</feature>
<dbReference type="EMBL" id="BMWG01000001">
    <property type="protein sequence ID" value="GGZ15485.1"/>
    <property type="molecule type" value="Genomic_DNA"/>
</dbReference>
<reference evidence="2" key="1">
    <citation type="journal article" date="2014" name="Int. J. Syst. Evol. Microbiol.">
        <title>Complete genome sequence of Corynebacterium casei LMG S-19264T (=DSM 44701T), isolated from a smear-ripened cheese.</title>
        <authorList>
            <consortium name="US DOE Joint Genome Institute (JGI-PGF)"/>
            <person name="Walter F."/>
            <person name="Albersmeier A."/>
            <person name="Kalinowski J."/>
            <person name="Ruckert C."/>
        </authorList>
    </citation>
    <scope>NUCLEOTIDE SEQUENCE</scope>
    <source>
        <strain evidence="2">JCM 4988</strain>
    </source>
</reference>
<dbReference type="InterPro" id="IPR025843">
    <property type="entry name" value="Actino_peptide"/>
</dbReference>
<keyword evidence="3" id="KW-1185">Reference proteome</keyword>
<evidence type="ECO:0008006" key="4">
    <source>
        <dbReference type="Google" id="ProtNLM"/>
    </source>
</evidence>
<dbReference type="Pfam" id="PF14408">
    <property type="entry name" value="Actino_peptide"/>
    <property type="match status" value="1"/>
</dbReference>
<dbReference type="NCBIfam" id="TIGR04186">
    <property type="entry name" value="GRASP_targ"/>
    <property type="match status" value="1"/>
</dbReference>
<comment type="caution">
    <text evidence="2">The sequence shown here is derived from an EMBL/GenBank/DDBJ whole genome shotgun (WGS) entry which is preliminary data.</text>
</comment>
<dbReference type="InterPro" id="IPR026496">
    <property type="entry name" value="GRASP_targ"/>
</dbReference>
<protein>
    <recommendedName>
        <fullName evidence="4">ATP-grasp-modified RiPP</fullName>
    </recommendedName>
</protein>
<feature type="compositionally biased region" description="Low complexity" evidence="1">
    <location>
        <begin position="53"/>
        <end position="77"/>
    </location>
</feature>
<dbReference type="Proteomes" id="UP000630936">
    <property type="component" value="Unassembled WGS sequence"/>
</dbReference>